<name>A0A8H6MNI2_9PEZI</name>
<evidence type="ECO:0000313" key="2">
    <source>
        <dbReference type="EMBL" id="KAF6802475.1"/>
    </source>
</evidence>
<dbReference type="EMBL" id="WIGN01000270">
    <property type="protein sequence ID" value="KAF6802475.1"/>
    <property type="molecule type" value="Genomic_DNA"/>
</dbReference>
<feature type="compositionally biased region" description="Basic residues" evidence="1">
    <location>
        <begin position="58"/>
        <end position="67"/>
    </location>
</feature>
<sequence>MSHPSNEAPRPGRRQLTKATDNVSSTTLAQSQTKPLFSSIKSKALPTQTRSAALYYKVQHKATRLRRRSTDGTRPPLPGTESGMRVSATGAHSMRWYFSGTSQEPAFPLLSRRLESPARPGEGATRGRERFVFRGRVAPPNARQRQGRPPLLTELVTEHRASS</sequence>
<evidence type="ECO:0000256" key="1">
    <source>
        <dbReference type="SAM" id="MobiDB-lite"/>
    </source>
</evidence>
<evidence type="ECO:0000313" key="3">
    <source>
        <dbReference type="Proteomes" id="UP000652219"/>
    </source>
</evidence>
<accession>A0A8H6MNI2</accession>
<feature type="region of interest" description="Disordered" evidence="1">
    <location>
        <begin position="1"/>
        <end position="86"/>
    </location>
</feature>
<proteinExistence type="predicted"/>
<dbReference type="Proteomes" id="UP000652219">
    <property type="component" value="Unassembled WGS sequence"/>
</dbReference>
<reference evidence="2 3" key="1">
    <citation type="journal article" date="2020" name="Phytopathology">
        <title>Genome Sequence Resources of Colletotrichum truncatum, C. plurivorum, C. musicola, and C. sojae: Four Species Pathogenic to Soybean (Glycine max).</title>
        <authorList>
            <person name="Rogerio F."/>
            <person name="Boufleur T.R."/>
            <person name="Ciampi-Guillardi M."/>
            <person name="Sukno S.A."/>
            <person name="Thon M.R."/>
            <person name="Massola Junior N.S."/>
            <person name="Baroncelli R."/>
        </authorList>
    </citation>
    <scope>NUCLEOTIDE SEQUENCE [LARGE SCALE GENOMIC DNA]</scope>
    <source>
        <strain evidence="2 3">LFN0009</strain>
    </source>
</reference>
<dbReference type="AlphaFoldDB" id="A0A8H6MNI2"/>
<keyword evidence="3" id="KW-1185">Reference proteome</keyword>
<organism evidence="2 3">
    <name type="scientific">Colletotrichum sojae</name>
    <dbReference type="NCBI Taxonomy" id="2175907"/>
    <lineage>
        <taxon>Eukaryota</taxon>
        <taxon>Fungi</taxon>
        <taxon>Dikarya</taxon>
        <taxon>Ascomycota</taxon>
        <taxon>Pezizomycotina</taxon>
        <taxon>Sordariomycetes</taxon>
        <taxon>Hypocreomycetidae</taxon>
        <taxon>Glomerellales</taxon>
        <taxon>Glomerellaceae</taxon>
        <taxon>Colletotrichum</taxon>
        <taxon>Colletotrichum orchidearum species complex</taxon>
    </lineage>
</organism>
<comment type="caution">
    <text evidence="2">The sequence shown here is derived from an EMBL/GenBank/DDBJ whole genome shotgun (WGS) entry which is preliminary data.</text>
</comment>
<feature type="compositionally biased region" description="Polar residues" evidence="1">
    <location>
        <begin position="17"/>
        <end position="51"/>
    </location>
</feature>
<protein>
    <submittedName>
        <fullName evidence="2">Uncharacterized protein</fullName>
    </submittedName>
</protein>
<feature type="region of interest" description="Disordered" evidence="1">
    <location>
        <begin position="109"/>
        <end position="163"/>
    </location>
</feature>
<gene>
    <name evidence="2" type="ORF">CSOJ01_11564</name>
</gene>